<dbReference type="Proteomes" id="UP000024635">
    <property type="component" value="Unassembled WGS sequence"/>
</dbReference>
<name>A0A016V365_9BILA</name>
<dbReference type="AlphaFoldDB" id="A0A016V365"/>
<gene>
    <name evidence="2" type="primary">Acey_s0018.g3594</name>
    <name evidence="2" type="ORF">Y032_0018g3594</name>
</gene>
<evidence type="ECO:0000256" key="1">
    <source>
        <dbReference type="SAM" id="MobiDB-lite"/>
    </source>
</evidence>
<sequence length="70" mass="8092">MQDEMRAGMLQRQAEETEKWETGRVNQDGSHEGCDGAQKWRNTWRRVQRCDKGAPESKSEKKGLESDPKV</sequence>
<keyword evidence="3" id="KW-1185">Reference proteome</keyword>
<dbReference type="EMBL" id="JARK01001354">
    <property type="protein sequence ID" value="EYC21900.1"/>
    <property type="molecule type" value="Genomic_DNA"/>
</dbReference>
<evidence type="ECO:0000313" key="3">
    <source>
        <dbReference type="Proteomes" id="UP000024635"/>
    </source>
</evidence>
<comment type="caution">
    <text evidence="2">The sequence shown here is derived from an EMBL/GenBank/DDBJ whole genome shotgun (WGS) entry which is preliminary data.</text>
</comment>
<organism evidence="2 3">
    <name type="scientific">Ancylostoma ceylanicum</name>
    <dbReference type="NCBI Taxonomy" id="53326"/>
    <lineage>
        <taxon>Eukaryota</taxon>
        <taxon>Metazoa</taxon>
        <taxon>Ecdysozoa</taxon>
        <taxon>Nematoda</taxon>
        <taxon>Chromadorea</taxon>
        <taxon>Rhabditida</taxon>
        <taxon>Rhabditina</taxon>
        <taxon>Rhabditomorpha</taxon>
        <taxon>Strongyloidea</taxon>
        <taxon>Ancylostomatidae</taxon>
        <taxon>Ancylostomatinae</taxon>
        <taxon>Ancylostoma</taxon>
    </lineage>
</organism>
<accession>A0A016V365</accession>
<feature type="region of interest" description="Disordered" evidence="1">
    <location>
        <begin position="1"/>
        <end position="70"/>
    </location>
</feature>
<evidence type="ECO:0000313" key="2">
    <source>
        <dbReference type="EMBL" id="EYC21900.1"/>
    </source>
</evidence>
<reference evidence="3" key="1">
    <citation type="journal article" date="2015" name="Nat. Genet.">
        <title>The genome and transcriptome of the zoonotic hookworm Ancylostoma ceylanicum identify infection-specific gene families.</title>
        <authorList>
            <person name="Schwarz E.M."/>
            <person name="Hu Y."/>
            <person name="Antoshechkin I."/>
            <person name="Miller M.M."/>
            <person name="Sternberg P.W."/>
            <person name="Aroian R.V."/>
        </authorList>
    </citation>
    <scope>NUCLEOTIDE SEQUENCE</scope>
    <source>
        <strain evidence="3">HY135</strain>
    </source>
</reference>
<proteinExistence type="predicted"/>
<protein>
    <submittedName>
        <fullName evidence="2">Uncharacterized protein</fullName>
    </submittedName>
</protein>
<feature type="compositionally biased region" description="Basic and acidic residues" evidence="1">
    <location>
        <begin position="48"/>
        <end position="70"/>
    </location>
</feature>
<feature type="compositionally biased region" description="Basic and acidic residues" evidence="1">
    <location>
        <begin position="13"/>
        <end position="22"/>
    </location>
</feature>